<dbReference type="GO" id="GO:0016788">
    <property type="term" value="F:hydrolase activity, acting on ester bonds"/>
    <property type="evidence" value="ECO:0007669"/>
    <property type="project" value="InterPro"/>
</dbReference>
<dbReference type="AlphaFoldDB" id="A0A154L3U6"/>
<organism evidence="2 3">
    <name type="scientific">Thalassospira lucentensis</name>
    <dbReference type="NCBI Taxonomy" id="168935"/>
    <lineage>
        <taxon>Bacteria</taxon>
        <taxon>Pseudomonadati</taxon>
        <taxon>Pseudomonadota</taxon>
        <taxon>Alphaproteobacteria</taxon>
        <taxon>Rhodospirillales</taxon>
        <taxon>Thalassospiraceae</taxon>
        <taxon>Thalassospira</taxon>
    </lineage>
</organism>
<feature type="binding site" evidence="1">
    <location>
        <position position="84"/>
    </location>
    <ligand>
        <name>a divalent metal cation</name>
        <dbReference type="ChEBI" id="CHEBI:60240"/>
        <label>1</label>
    </ligand>
</feature>
<dbReference type="NCBIfam" id="NF041926">
    <property type="entry name" value="QatD"/>
    <property type="match status" value="1"/>
</dbReference>
<dbReference type="SUPFAM" id="SSF51556">
    <property type="entry name" value="Metallo-dependent hydrolases"/>
    <property type="match status" value="1"/>
</dbReference>
<dbReference type="PANTHER" id="PTHR46124">
    <property type="entry name" value="D-AMINOACYL-TRNA DEACYLASE"/>
    <property type="match status" value="1"/>
</dbReference>
<dbReference type="Proteomes" id="UP000076335">
    <property type="component" value="Unassembled WGS sequence"/>
</dbReference>
<keyword evidence="1" id="KW-0479">Metal-binding</keyword>
<dbReference type="InterPro" id="IPR032466">
    <property type="entry name" value="Metal_Hydrolase"/>
</dbReference>
<dbReference type="InterPro" id="IPR001130">
    <property type="entry name" value="TatD-like"/>
</dbReference>
<comment type="caution">
    <text evidence="2">The sequence shown here is derived from an EMBL/GenBank/DDBJ whole genome shotgun (WGS) entry which is preliminary data.</text>
</comment>
<name>A0A154L3U6_9PROT</name>
<feature type="binding site" evidence="1">
    <location>
        <position position="194"/>
    </location>
    <ligand>
        <name>a divalent metal cation</name>
        <dbReference type="ChEBI" id="CHEBI:60240"/>
        <label>1</label>
    </ligand>
</feature>
<dbReference type="Pfam" id="PF01026">
    <property type="entry name" value="TatD_DNase"/>
    <property type="match status" value="1"/>
</dbReference>
<feature type="binding site" evidence="1">
    <location>
        <position position="5"/>
    </location>
    <ligand>
        <name>a divalent metal cation</name>
        <dbReference type="ChEBI" id="CHEBI:60240"/>
        <label>1</label>
    </ligand>
</feature>
<keyword evidence="2" id="KW-0378">Hydrolase</keyword>
<dbReference type="EMBL" id="LPVY01000019">
    <property type="protein sequence ID" value="KZB63128.1"/>
    <property type="molecule type" value="Genomic_DNA"/>
</dbReference>
<evidence type="ECO:0000313" key="2">
    <source>
        <dbReference type="EMBL" id="KZB63128.1"/>
    </source>
</evidence>
<dbReference type="Gene3D" id="3.20.20.140">
    <property type="entry name" value="Metal-dependent hydrolases"/>
    <property type="match status" value="1"/>
</dbReference>
<reference evidence="2 3" key="1">
    <citation type="submission" date="2015-12" db="EMBL/GenBank/DDBJ databases">
        <title>Genome sequence of Thalassospira lucentensis MCCC 1A02072.</title>
        <authorList>
            <person name="Lu L."/>
            <person name="Lai Q."/>
            <person name="Shao Z."/>
            <person name="Qian P."/>
        </authorList>
    </citation>
    <scope>NUCLEOTIDE SEQUENCE [LARGE SCALE GENOMIC DNA]</scope>
    <source>
        <strain evidence="2 3">MCCC 1A02072</strain>
    </source>
</reference>
<sequence length="253" mass="28089">MIDFHCHLDLYPDPKRVIDECVRRGIHVLSVTTTPSAWRGTAKLTQTCPRIQTALGLHPQIVQERKIELQLFESLIDNVRYIGEIGLDGGPESKKHHPDQLRVFRKILDMCGKAGGRVMSLHSRRAANDVLLELKKFPDAGTPVLHWFSGSKAELKMASDFGCWFSVGPGMLRSAKGKELIKSMPRSRLLTESDGPFVEIRGAAVFPWAVEETVSFLGEVWKCPVSEVNEQLANNLRIIGKLANSGDAPNPSP</sequence>
<feature type="binding site" evidence="1">
    <location>
        <position position="7"/>
    </location>
    <ligand>
        <name>a divalent metal cation</name>
        <dbReference type="ChEBI" id="CHEBI:60240"/>
        <label>1</label>
    </ligand>
</feature>
<gene>
    <name evidence="2" type="ORF">AUP42_01670</name>
</gene>
<feature type="binding site" evidence="1">
    <location>
        <position position="122"/>
    </location>
    <ligand>
        <name>a divalent metal cation</name>
        <dbReference type="ChEBI" id="CHEBI:60240"/>
        <label>2</label>
    </ligand>
</feature>
<protein>
    <submittedName>
        <fullName evidence="2">Hydrolase TatD</fullName>
    </submittedName>
</protein>
<dbReference type="RefSeq" id="WP_062952292.1">
    <property type="nucleotide sequence ID" value="NZ_LPVY01000019.1"/>
</dbReference>
<dbReference type="OrthoDB" id="9810005at2"/>
<dbReference type="InterPro" id="IPR049677">
    <property type="entry name" value="QatD"/>
</dbReference>
<dbReference type="CDD" id="cd01310">
    <property type="entry name" value="TatD_DNAse"/>
    <property type="match status" value="1"/>
</dbReference>
<dbReference type="GO" id="GO:0046872">
    <property type="term" value="F:metal ion binding"/>
    <property type="evidence" value="ECO:0007669"/>
    <property type="project" value="UniProtKB-KW"/>
</dbReference>
<accession>A0A154L3U6</accession>
<dbReference type="PIRSF" id="PIRSF005902">
    <property type="entry name" value="DNase_TatD"/>
    <property type="match status" value="1"/>
</dbReference>
<evidence type="ECO:0000313" key="3">
    <source>
        <dbReference type="Proteomes" id="UP000076335"/>
    </source>
</evidence>
<evidence type="ECO:0000256" key="1">
    <source>
        <dbReference type="PIRSR" id="PIRSR005902-1"/>
    </source>
</evidence>
<proteinExistence type="predicted"/>
<dbReference type="PANTHER" id="PTHR46124:SF2">
    <property type="entry name" value="D-AMINOACYL-TRNA DEACYLASE"/>
    <property type="match status" value="1"/>
</dbReference>
<feature type="binding site" evidence="1">
    <location>
        <position position="146"/>
    </location>
    <ligand>
        <name>a divalent metal cation</name>
        <dbReference type="ChEBI" id="CHEBI:60240"/>
        <label>2</label>
    </ligand>
</feature>